<dbReference type="Proteomes" id="UP000218323">
    <property type="component" value="Unassembled WGS sequence"/>
</dbReference>
<dbReference type="EMBL" id="NWVC01000007">
    <property type="protein sequence ID" value="PCG13682.1"/>
    <property type="molecule type" value="Genomic_DNA"/>
</dbReference>
<name>A0A2A4I7C3_9SPHN</name>
<proteinExistence type="predicted"/>
<reference evidence="2 3" key="1">
    <citation type="submission" date="2017-09" db="EMBL/GenBank/DDBJ databases">
        <title>Sphingomonas adhaesiva DSM 7418, whole genome shotgun sequence.</title>
        <authorList>
            <person name="Feng G."/>
            <person name="Zhu H."/>
        </authorList>
    </citation>
    <scope>NUCLEOTIDE SEQUENCE [LARGE SCALE GENOMIC DNA]</scope>
    <source>
        <strain evidence="2 3">DSM 7418</strain>
    </source>
</reference>
<dbReference type="RefSeq" id="WP_066711769.1">
    <property type="nucleotide sequence ID" value="NZ_JBHIWA010000007.1"/>
</dbReference>
<protein>
    <recommendedName>
        <fullName evidence="4">DUF3617 domain-containing protein</fullName>
    </recommendedName>
</protein>
<feature type="chain" id="PRO_5013127977" description="DUF3617 domain-containing protein" evidence="1">
    <location>
        <begin position="22"/>
        <end position="158"/>
    </location>
</feature>
<keyword evidence="1" id="KW-0732">Signal</keyword>
<dbReference type="AlphaFoldDB" id="A0A2A4I7C3"/>
<organism evidence="2 3">
    <name type="scientific">Sphingomonas adhaesiva</name>
    <dbReference type="NCBI Taxonomy" id="28212"/>
    <lineage>
        <taxon>Bacteria</taxon>
        <taxon>Pseudomonadati</taxon>
        <taxon>Pseudomonadota</taxon>
        <taxon>Alphaproteobacteria</taxon>
        <taxon>Sphingomonadales</taxon>
        <taxon>Sphingomonadaceae</taxon>
        <taxon>Sphingomonas</taxon>
    </lineage>
</organism>
<evidence type="ECO:0008006" key="4">
    <source>
        <dbReference type="Google" id="ProtNLM"/>
    </source>
</evidence>
<accession>A0A2A4I7C3</accession>
<evidence type="ECO:0000313" key="2">
    <source>
        <dbReference type="EMBL" id="PCG13682.1"/>
    </source>
</evidence>
<feature type="signal peptide" evidence="1">
    <location>
        <begin position="1"/>
        <end position="21"/>
    </location>
</feature>
<gene>
    <name evidence="2" type="ORF">COA07_14060</name>
</gene>
<evidence type="ECO:0000313" key="3">
    <source>
        <dbReference type="Proteomes" id="UP000218323"/>
    </source>
</evidence>
<sequence>MIPRLPPALLLAMAAPFAVGAAAPAPDALADGTQWAQLTIHERLIIRIPRMPAAARTALRAPAPAPVDWRERRGPRCLTMTSLTGAAIGRDGEVDLIVEGSQRVRARLDSQCPTLDFYSGMYLKPTADGKICARRDAIRTRSGGRCAIAQFRKLVPAR</sequence>
<comment type="caution">
    <text evidence="2">The sequence shown here is derived from an EMBL/GenBank/DDBJ whole genome shotgun (WGS) entry which is preliminary data.</text>
</comment>
<evidence type="ECO:0000256" key="1">
    <source>
        <dbReference type="SAM" id="SignalP"/>
    </source>
</evidence>
<keyword evidence="3" id="KW-1185">Reference proteome</keyword>